<keyword evidence="2" id="KW-1185">Reference proteome</keyword>
<organism evidence="1 2">
    <name type="scientific">Heterostelium pallidum (strain ATCC 26659 / Pp 5 / PN500)</name>
    <name type="common">Cellular slime mold</name>
    <name type="synonym">Polysphondylium pallidum</name>
    <dbReference type="NCBI Taxonomy" id="670386"/>
    <lineage>
        <taxon>Eukaryota</taxon>
        <taxon>Amoebozoa</taxon>
        <taxon>Evosea</taxon>
        <taxon>Eumycetozoa</taxon>
        <taxon>Dictyostelia</taxon>
        <taxon>Acytosteliales</taxon>
        <taxon>Acytosteliaceae</taxon>
        <taxon>Heterostelium</taxon>
    </lineage>
</organism>
<dbReference type="RefSeq" id="XP_020437696.1">
    <property type="nucleotide sequence ID" value="XM_020572381.1"/>
</dbReference>
<dbReference type="EMBL" id="ADBJ01000006">
    <property type="protein sequence ID" value="EFA85589.1"/>
    <property type="molecule type" value="Genomic_DNA"/>
</dbReference>
<evidence type="ECO:0000313" key="2">
    <source>
        <dbReference type="Proteomes" id="UP000001396"/>
    </source>
</evidence>
<sequence>MSFFNQYFNLPPTPDFTKKFSFTSPTKPSTLSNSHESLLESFFNNNDSSNDFNHDMESNYPYHDSFSHLELEQHPLFDEHSINSNSQMKLEMDRMEHIGQHSLDTAVESPSLSNCQEPLDSYDSNLKRKVIKCRPQFLTPIKKKMRVEGLTSIEGHVNTWHVGTVLSIDEQSKTADIQYEDGNEIETLEFDKLKPYYKEKRTIEDLEKNSLIIFKLGTNYFNGRACFYVKPKHCKYYYTFGNTNQKI</sequence>
<dbReference type="AlphaFoldDB" id="D3AZ32"/>
<dbReference type="GeneID" id="31356901"/>
<proteinExistence type="predicted"/>
<reference evidence="1 2" key="1">
    <citation type="journal article" date="2011" name="Genome Res.">
        <title>Phylogeny-wide analysis of social amoeba genomes highlights ancient origins for complex intercellular communication.</title>
        <authorList>
            <person name="Heidel A.J."/>
            <person name="Lawal H.M."/>
            <person name="Felder M."/>
            <person name="Schilde C."/>
            <person name="Helps N.R."/>
            <person name="Tunggal B."/>
            <person name="Rivero F."/>
            <person name="John U."/>
            <person name="Schleicher M."/>
            <person name="Eichinger L."/>
            <person name="Platzer M."/>
            <person name="Noegel A.A."/>
            <person name="Schaap P."/>
            <person name="Gloeckner G."/>
        </authorList>
    </citation>
    <scope>NUCLEOTIDE SEQUENCE [LARGE SCALE GENOMIC DNA]</scope>
    <source>
        <strain evidence="2">ATCC 26659 / Pp 5 / PN500</strain>
    </source>
</reference>
<gene>
    <name evidence="1" type="ORF">PPL_01372</name>
</gene>
<name>D3AZ32_HETP5</name>
<comment type="caution">
    <text evidence="1">The sequence shown here is derived from an EMBL/GenBank/DDBJ whole genome shotgun (WGS) entry which is preliminary data.</text>
</comment>
<accession>D3AZ32</accession>
<protein>
    <submittedName>
        <fullName evidence="1">Uncharacterized protein</fullName>
    </submittedName>
</protein>
<dbReference type="Proteomes" id="UP000001396">
    <property type="component" value="Unassembled WGS sequence"/>
</dbReference>
<evidence type="ECO:0000313" key="1">
    <source>
        <dbReference type="EMBL" id="EFA85589.1"/>
    </source>
</evidence>
<dbReference type="InParanoid" id="D3AZ32"/>